<evidence type="ECO:0000256" key="2">
    <source>
        <dbReference type="ARBA" id="ARBA00022525"/>
    </source>
</evidence>
<evidence type="ECO:0000313" key="4">
    <source>
        <dbReference type="Proteomes" id="UP000676246"/>
    </source>
</evidence>
<comment type="caution">
    <text evidence="3">The sequence shown here is derived from an EMBL/GenBank/DDBJ whole genome shotgun (WGS) entry which is preliminary data.</text>
</comment>
<dbReference type="InterPro" id="IPR001343">
    <property type="entry name" value="Hemolysn_Ca-bd"/>
</dbReference>
<gene>
    <name evidence="3" type="ORF">KAK03_03205</name>
</gene>
<dbReference type="PANTHER" id="PTHR38340:SF1">
    <property type="entry name" value="S-LAYER PROTEIN"/>
    <property type="match status" value="1"/>
</dbReference>
<dbReference type="InterPro" id="IPR011049">
    <property type="entry name" value="Serralysin-like_metalloprot_C"/>
</dbReference>
<dbReference type="SUPFAM" id="SSF51120">
    <property type="entry name" value="beta-Roll"/>
    <property type="match status" value="8"/>
</dbReference>
<dbReference type="InterPro" id="IPR050557">
    <property type="entry name" value="RTX_toxin/Mannuronan_C5-epim"/>
</dbReference>
<sequence>MRTTRSSWQFDANGLFGAADVGPMDNIVGTEDDNFLGDTSGNDVIWGLGGNDTLLSTQGFDVLLGGSGDDQYLTSSASYTLIQDESGDDLAGLALANSDTGFTRLVVRDGAGDQIADLTWQSDRATIEAADAAGVRFDFMRWSGGSWNIQHQVEGVEHFQVTGSDSNDLLLARGSKGVAFDGRGGFDTFVANWSSATDDISWVNTPTLTQTVNGIQVAGVERLILRTGSGNDTIDNRGNGSSADDLITGAGNDWVAIDQGTVDTGSGDDTITQAWGSVDGGDDSDTLHMGGIYNSDTGITRLLAYDASNTLVGDLSTNSSRADIENALTSATQFDFTSWWSGGWRTQLHTANIEHWTVNGSNTADLIVARGDGDSYAGNGGFDSFYADWSGASSDISWVNTPASAQTVNGISVSGFERLILRTGSGNDTIDNRGNGSSADDLVTGAGNDWVAIDQGTVDTGSGDDTITQAWGSVDGGDDSDTLHMGGIYNSDTGITRLLAYDASNTLVGDLSTNSSRADIENALASATQFDFTSWWSGTWRTQLHTANIEHWTVNGSNTADLIIARGDGDSYAGNGGFDTFYANWSGASSDISWVNTPASTQTVNGISVSGFERLILRTGSGNDTIDNRGHGSSTDDLVTGAGNDWVAVDQGTVDTGDGDDTITQAWGSVDGGADSDTLAMGGVYNSDTGYTRLIAYDASNTLVGDLNYTSSRASIENALASATQFDFTSWWSSGWRTQLHAANIEHWTVNGSNTADLIVARGDGDSYAGNGGFDSFYADWSGASSAISWVNTPASTQTVNGISVSGFERLILRTGSGNDTIDNRGNGSSTDDLVTGAGNDWVAVDQGTVDTGSGDDTITQSWGSVDGGDDSDTLTIGSLYNSDTGYTRLLAYDAGGALLGDLNYGSSRGDIENALASATQFDFVRWSSGWQTQLHAANIEQWSITGSATNDLIVARGQGGSYAGNGGFDSFYADWSGASSGISWVNTPATTQTVNGTSVSGFERLILRTGSGNDTIDNRGNGSSTDDLVTGAGNDWVAVDQGTVDTGSGNDTITQAWGSVDGGADTDTLTIGSLANSDTGYTRLLAYDAGGALLGDLNYGSSRAAIAAALAGATQFDFVRWSSGWQTQLHVANVEQWSITGSATNDLIVARGQGGSYHGGGGIDTFYADWSTSTSAVILGSTELPNSVQWSGFERSLITGSVWRDQLDLSANSGSDDVMAGAGNDTISGIGAGDTVTGGTGSDVYQVTASGAVLVEDAGGGIDEVWSTVNFTLGDNFESLRLQGSAALEGTGNARANEISGNVGDNLLRGMAGNDLLLGNAGLDQLNGGAGADTLRGGADNDRLVGGAGVDQFVLEASAAANGLDKVLDLQAGIGGDVVDLSAFFGPAGATALDGNPGGGTSLDALAPPLTLSGQHLFAVAGDFGADGPSAKELATLLQGTRVDDGSHQVILVQDLLSGQGHLFFVEERTGDGNNRLQASELHEVAQLTLEGGLPSSALWAENFLLPAIGG</sequence>
<reference evidence="3 4" key="1">
    <citation type="submission" date="2021-04" db="EMBL/GenBank/DDBJ databases">
        <title>The genome sequence of Ideonella sp. 3Y2.</title>
        <authorList>
            <person name="Liu Y."/>
        </authorList>
    </citation>
    <scope>NUCLEOTIDE SEQUENCE [LARGE SCALE GENOMIC DNA]</scope>
    <source>
        <strain evidence="3 4">3Y2</strain>
    </source>
</reference>
<dbReference type="InterPro" id="IPR018511">
    <property type="entry name" value="Hemolysin-typ_Ca-bd_CS"/>
</dbReference>
<accession>A0A941BJV1</accession>
<dbReference type="RefSeq" id="WP_210851719.1">
    <property type="nucleotide sequence ID" value="NZ_JAGQDD010000001.1"/>
</dbReference>
<protein>
    <submittedName>
        <fullName evidence="3">Uncharacterized protein</fullName>
    </submittedName>
</protein>
<evidence type="ECO:0000256" key="1">
    <source>
        <dbReference type="ARBA" id="ARBA00004613"/>
    </source>
</evidence>
<dbReference type="Gene3D" id="2.160.20.160">
    <property type="match status" value="5"/>
</dbReference>
<organism evidence="3 4">
    <name type="scientific">Ideonella alba</name>
    <dbReference type="NCBI Taxonomy" id="2824118"/>
    <lineage>
        <taxon>Bacteria</taxon>
        <taxon>Pseudomonadati</taxon>
        <taxon>Pseudomonadota</taxon>
        <taxon>Betaproteobacteria</taxon>
        <taxon>Burkholderiales</taxon>
        <taxon>Sphaerotilaceae</taxon>
        <taxon>Ideonella</taxon>
    </lineage>
</organism>
<dbReference type="PANTHER" id="PTHR38340">
    <property type="entry name" value="S-LAYER PROTEIN"/>
    <property type="match status" value="1"/>
</dbReference>
<dbReference type="EMBL" id="JAGQDD010000001">
    <property type="protein sequence ID" value="MBQ0929479.1"/>
    <property type="molecule type" value="Genomic_DNA"/>
</dbReference>
<keyword evidence="2" id="KW-0964">Secreted</keyword>
<comment type="subcellular location">
    <subcellularLocation>
        <location evidence="1">Secreted</location>
    </subcellularLocation>
</comment>
<dbReference type="Gene3D" id="2.150.10.10">
    <property type="entry name" value="Serralysin-like metalloprotease, C-terminal"/>
    <property type="match status" value="2"/>
</dbReference>
<dbReference type="Pfam" id="PF00353">
    <property type="entry name" value="HemolysinCabind"/>
    <property type="match status" value="3"/>
</dbReference>
<name>A0A941BJV1_9BURK</name>
<dbReference type="GO" id="GO:0005576">
    <property type="term" value="C:extracellular region"/>
    <property type="evidence" value="ECO:0007669"/>
    <property type="project" value="UniProtKB-SubCell"/>
</dbReference>
<evidence type="ECO:0000313" key="3">
    <source>
        <dbReference type="EMBL" id="MBQ0929479.1"/>
    </source>
</evidence>
<keyword evidence="4" id="KW-1185">Reference proteome</keyword>
<proteinExistence type="predicted"/>
<dbReference type="GO" id="GO:0005509">
    <property type="term" value="F:calcium ion binding"/>
    <property type="evidence" value="ECO:0007669"/>
    <property type="project" value="InterPro"/>
</dbReference>
<dbReference type="PROSITE" id="PS00330">
    <property type="entry name" value="HEMOLYSIN_CALCIUM"/>
    <property type="match status" value="3"/>
</dbReference>
<dbReference type="Proteomes" id="UP000676246">
    <property type="component" value="Unassembled WGS sequence"/>
</dbReference>